<sequence length="183" mass="21867">MNSSISIAEKKEFLKWFLKNYRFHKRECVWLINYFISDDLVMENLHFVEKAEYCPKAIILSTVCSNEVPFRFLKENIVTSDVEKSFHDIRLNPEEQVFVQLNFQHSNKNPQYSVVMEENPFLPESLHPTKQYEIWAGLILDEAVTSYREQCLYEKINEALDNKDKETFLKLTEQLKRERSSMQ</sequence>
<accession>A0A2U1K4A3</accession>
<dbReference type="Gene3D" id="4.10.810.10">
    <property type="entry name" value="Virus Scaffolding Protein, Chain A"/>
    <property type="match status" value="1"/>
</dbReference>
<evidence type="ECO:0000313" key="3">
    <source>
        <dbReference type="EMBL" id="PWA12357.1"/>
    </source>
</evidence>
<dbReference type="PIRSF" id="PIRSF007165">
    <property type="entry name" value="UCP007165"/>
    <property type="match status" value="1"/>
</dbReference>
<dbReference type="NCBIfam" id="NF002965">
    <property type="entry name" value="PRK03636.1"/>
    <property type="match status" value="1"/>
</dbReference>
<gene>
    <name evidence="3" type="ORF">DCC39_06020</name>
</gene>
<organism evidence="3 4">
    <name type="scientific">Pueribacillus theae</name>
    <dbReference type="NCBI Taxonomy" id="2171751"/>
    <lineage>
        <taxon>Bacteria</taxon>
        <taxon>Bacillati</taxon>
        <taxon>Bacillota</taxon>
        <taxon>Bacilli</taxon>
        <taxon>Bacillales</taxon>
        <taxon>Bacillaceae</taxon>
        <taxon>Pueribacillus</taxon>
    </lineage>
</organism>
<comment type="similarity">
    <text evidence="1">Belongs to the UPF0302 family.</text>
</comment>
<comment type="caution">
    <text evidence="3">The sequence shown here is derived from an EMBL/GenBank/DDBJ whole genome shotgun (WGS) entry which is preliminary data.</text>
</comment>
<dbReference type="InterPro" id="IPR014957">
    <property type="entry name" value="IDEAL_dom"/>
</dbReference>
<feature type="domain" description="IDEAL" evidence="2">
    <location>
        <begin position="139"/>
        <end position="175"/>
    </location>
</feature>
<dbReference type="Proteomes" id="UP000245998">
    <property type="component" value="Unassembled WGS sequence"/>
</dbReference>
<dbReference type="InterPro" id="IPR014963">
    <property type="entry name" value="UPF0302_N"/>
</dbReference>
<dbReference type="HAMAP" id="MF_00760">
    <property type="entry name" value="UPF0302"/>
    <property type="match status" value="1"/>
</dbReference>
<dbReference type="EMBL" id="QCZG01000009">
    <property type="protein sequence ID" value="PWA12357.1"/>
    <property type="molecule type" value="Genomic_DNA"/>
</dbReference>
<dbReference type="Pfam" id="PF08858">
    <property type="entry name" value="IDEAL"/>
    <property type="match status" value="1"/>
</dbReference>
<dbReference type="Gene3D" id="3.40.1530.30">
    <property type="entry name" value="Uncharacterised family UPF0302, N-terminal domain"/>
    <property type="match status" value="1"/>
</dbReference>
<reference evidence="3 4" key="1">
    <citation type="submission" date="2018-04" db="EMBL/GenBank/DDBJ databases">
        <title>Camelliibacillus theae gen. nov., sp. nov., isolated from Pu'er tea.</title>
        <authorList>
            <person name="Niu L."/>
        </authorList>
    </citation>
    <scope>NUCLEOTIDE SEQUENCE [LARGE SCALE GENOMIC DNA]</scope>
    <source>
        <strain evidence="3 4">T8</strain>
    </source>
</reference>
<proteinExistence type="inferred from homology"/>
<dbReference type="OrthoDB" id="2155814at2"/>
<evidence type="ECO:0000313" key="4">
    <source>
        <dbReference type="Proteomes" id="UP000245998"/>
    </source>
</evidence>
<dbReference type="Pfam" id="PF08864">
    <property type="entry name" value="UPF0302"/>
    <property type="match status" value="1"/>
</dbReference>
<protein>
    <recommendedName>
        <fullName evidence="1">UPF0302 protein DCC39_06020</fullName>
    </recommendedName>
</protein>
<evidence type="ECO:0000256" key="1">
    <source>
        <dbReference type="HAMAP-Rule" id="MF_00760"/>
    </source>
</evidence>
<dbReference type="InterPro" id="IPR011188">
    <property type="entry name" value="UPF0302"/>
</dbReference>
<dbReference type="InterPro" id="IPR027393">
    <property type="entry name" value="Virus_scaffolding_prot_C"/>
</dbReference>
<dbReference type="RefSeq" id="WP_116553991.1">
    <property type="nucleotide sequence ID" value="NZ_QCZG01000009.1"/>
</dbReference>
<evidence type="ECO:0000259" key="2">
    <source>
        <dbReference type="SMART" id="SM00914"/>
    </source>
</evidence>
<keyword evidence="4" id="KW-1185">Reference proteome</keyword>
<name>A0A2U1K4A3_9BACI</name>
<dbReference type="AlphaFoldDB" id="A0A2U1K4A3"/>
<dbReference type="InterPro" id="IPR038091">
    <property type="entry name" value="UPF0302_N_sf"/>
</dbReference>
<dbReference type="SMART" id="SM00914">
    <property type="entry name" value="IDEAL"/>
    <property type="match status" value="1"/>
</dbReference>